<dbReference type="RefSeq" id="WP_386844540.1">
    <property type="nucleotide sequence ID" value="NZ_JBHUMK010000033.1"/>
</dbReference>
<proteinExistence type="predicted"/>
<dbReference type="Proteomes" id="UP001597475">
    <property type="component" value="Unassembled WGS sequence"/>
</dbReference>
<dbReference type="Gene3D" id="3.30.460.10">
    <property type="entry name" value="Beta Polymerase, domain 2"/>
    <property type="match status" value="1"/>
</dbReference>
<dbReference type="PANTHER" id="PTHR41773">
    <property type="entry name" value="GTP PYROPHOSPHATASE-RELATED"/>
    <property type="match status" value="1"/>
</dbReference>
<dbReference type="PANTHER" id="PTHR41773:SF1">
    <property type="entry name" value="RELA_SPOT DOMAIN-CONTAINING PROTEIN"/>
    <property type="match status" value="1"/>
</dbReference>
<dbReference type="InterPro" id="IPR007685">
    <property type="entry name" value="RelA_SpoT"/>
</dbReference>
<dbReference type="Gene3D" id="1.10.287.860">
    <property type="entry name" value="Nucleotidyltransferase"/>
    <property type="match status" value="1"/>
</dbReference>
<evidence type="ECO:0000259" key="1">
    <source>
        <dbReference type="SMART" id="SM00954"/>
    </source>
</evidence>
<feature type="domain" description="RelA/SpoT" evidence="1">
    <location>
        <begin position="40"/>
        <end position="160"/>
    </location>
</feature>
<evidence type="ECO:0000313" key="3">
    <source>
        <dbReference type="Proteomes" id="UP001597475"/>
    </source>
</evidence>
<gene>
    <name evidence="2" type="ORF">ACFSR9_07540</name>
</gene>
<protein>
    <submittedName>
        <fullName evidence="2">GTP pyrophosphokinase family protein</fullName>
    </submittedName>
</protein>
<dbReference type="CDD" id="cd05399">
    <property type="entry name" value="NT_Rel-Spo_like"/>
    <property type="match status" value="1"/>
</dbReference>
<name>A0ABW5P1X0_9DEIO</name>
<dbReference type="SMART" id="SM00954">
    <property type="entry name" value="RelA_SpoT"/>
    <property type="match status" value="1"/>
</dbReference>
<dbReference type="SUPFAM" id="SSF81301">
    <property type="entry name" value="Nucleotidyltransferase"/>
    <property type="match status" value="1"/>
</dbReference>
<comment type="caution">
    <text evidence="2">The sequence shown here is derived from an EMBL/GenBank/DDBJ whole genome shotgun (WGS) entry which is preliminary data.</text>
</comment>
<dbReference type="Pfam" id="PF04607">
    <property type="entry name" value="RelA_SpoT"/>
    <property type="match status" value="1"/>
</dbReference>
<keyword evidence="3" id="KW-1185">Reference proteome</keyword>
<sequence length="357" mass="40225">MTTLVREYQAALPRYEAQRQGAVALVSELLTGLKIHHVTSRVKRPASLGDKLRRKPGRYDTLQDVTDLIGVRVITYFESDVGAVSRRLEERLLVDWENSVDKGMMHDPDRFGYKGVHYVVRAPEGHALGPQRFEVQIRSILQHAWAEIEHDLGYKNRQAVPREVRRRFNRLSGLLEIADEEFMALGRLSRDYAANLPARVEQAPDSVFVDAQSVAHLLSIPPVRDLDRAVASALNVPLLVNWPDPERPQRLAGLLQHAGVHSVGQLQKELRRNEADIVGFAARLLPRLREAWLPAGGARPGVSIVHLALLRLCAHPGNDPAEVTELLDLPYPDRREHFTQIVREVYAQWRTAQEAGG</sequence>
<organism evidence="2 3">
    <name type="scientific">Deinococcus taklimakanensis</name>
    <dbReference type="NCBI Taxonomy" id="536443"/>
    <lineage>
        <taxon>Bacteria</taxon>
        <taxon>Thermotogati</taxon>
        <taxon>Deinococcota</taxon>
        <taxon>Deinococci</taxon>
        <taxon>Deinococcales</taxon>
        <taxon>Deinococcaceae</taxon>
        <taxon>Deinococcus</taxon>
    </lineage>
</organism>
<reference evidence="3" key="1">
    <citation type="journal article" date="2019" name="Int. J. Syst. Evol. Microbiol.">
        <title>The Global Catalogue of Microorganisms (GCM) 10K type strain sequencing project: providing services to taxonomists for standard genome sequencing and annotation.</title>
        <authorList>
            <consortium name="The Broad Institute Genomics Platform"/>
            <consortium name="The Broad Institute Genome Sequencing Center for Infectious Disease"/>
            <person name="Wu L."/>
            <person name="Ma J."/>
        </authorList>
    </citation>
    <scope>NUCLEOTIDE SEQUENCE [LARGE SCALE GENOMIC DNA]</scope>
    <source>
        <strain evidence="3">KCTC 33842</strain>
    </source>
</reference>
<evidence type="ECO:0000313" key="2">
    <source>
        <dbReference type="EMBL" id="MFD2609287.1"/>
    </source>
</evidence>
<dbReference type="EMBL" id="JBHUMK010000033">
    <property type="protein sequence ID" value="MFD2609287.1"/>
    <property type="molecule type" value="Genomic_DNA"/>
</dbReference>
<accession>A0ABW5P1X0</accession>
<dbReference type="InterPro" id="IPR043519">
    <property type="entry name" value="NT_sf"/>
</dbReference>